<gene>
    <name evidence="2" type="ORF">HMPREF0493_1493</name>
</gene>
<keyword evidence="2" id="KW-0378">Hydrolase</keyword>
<reference evidence="2 3" key="1">
    <citation type="submission" date="2010-04" db="EMBL/GenBank/DDBJ databases">
        <authorList>
            <person name="Muzny D."/>
            <person name="Qin X."/>
            <person name="Deng J."/>
            <person name="Jiang H."/>
            <person name="Liu Y."/>
            <person name="Qu J."/>
            <person name="Song X.-Z."/>
            <person name="Zhang L."/>
            <person name="Thornton R."/>
            <person name="Coyle M."/>
            <person name="Francisco L."/>
            <person name="Jackson L."/>
            <person name="Javaid M."/>
            <person name="Korchina V."/>
            <person name="Kovar C."/>
            <person name="Mata R."/>
            <person name="Mathew T."/>
            <person name="Ngo R."/>
            <person name="Nguyen L."/>
            <person name="Nguyen N."/>
            <person name="Okwuonu G."/>
            <person name="Ongeri F."/>
            <person name="Pham C."/>
            <person name="Simmons D."/>
            <person name="Wilczek-Boney K."/>
            <person name="Hale W."/>
            <person name="Jakkamsetti A."/>
            <person name="Pham P."/>
            <person name="Ruth R."/>
            <person name="San Lucas F."/>
            <person name="Warren J."/>
            <person name="Zhang J."/>
            <person name="Zhao Z."/>
            <person name="Zhou C."/>
            <person name="Zhu D."/>
            <person name="Lee S."/>
            <person name="Bess C."/>
            <person name="Blankenburg K."/>
            <person name="Forbes L."/>
            <person name="Fu Q."/>
            <person name="Gubbala S."/>
            <person name="Hirani K."/>
            <person name="Jayaseelan J.C."/>
            <person name="Lara F."/>
            <person name="Munidasa M."/>
            <person name="Palculict T."/>
            <person name="Patil S."/>
            <person name="Pu L.-L."/>
            <person name="Saada N."/>
            <person name="Tang L."/>
            <person name="Weissenberger G."/>
            <person name="Zhu Y."/>
            <person name="Hemphill L."/>
            <person name="Shang Y."/>
            <person name="Youmans B."/>
            <person name="Ayvaz T."/>
            <person name="Ross M."/>
            <person name="Santibanez J."/>
            <person name="Aqrawi P."/>
            <person name="Gross S."/>
            <person name="Joshi V."/>
            <person name="Fowler G."/>
            <person name="Nazareth L."/>
            <person name="Reid J."/>
            <person name="Worley K."/>
            <person name="Petrosino J."/>
            <person name="Highlander S."/>
            <person name="Gibbs R."/>
        </authorList>
    </citation>
    <scope>NUCLEOTIDE SEQUENCE [LARGE SCALE GENOMIC DNA]</scope>
    <source>
        <strain evidence="2 3">DSM 11664</strain>
    </source>
</reference>
<protein>
    <submittedName>
        <fullName evidence="2">Peptidase M16 inactive domain protein</fullName>
        <ecNumber evidence="2">3.4.24.-</ecNumber>
    </submittedName>
</protein>
<dbReference type="GO" id="GO:0016787">
    <property type="term" value="F:hydrolase activity"/>
    <property type="evidence" value="ECO:0007669"/>
    <property type="project" value="UniProtKB-KW"/>
</dbReference>
<proteinExistence type="predicted"/>
<dbReference type="AlphaFoldDB" id="D4YVD2"/>
<comment type="caution">
    <text evidence="2">The sequence shown here is derived from an EMBL/GenBank/DDBJ whole genome shotgun (WGS) entry which is preliminary data.</text>
</comment>
<evidence type="ECO:0000313" key="3">
    <source>
        <dbReference type="Proteomes" id="UP000004069"/>
    </source>
</evidence>
<feature type="domain" description="Peptidase M16 C-terminal" evidence="1">
    <location>
        <begin position="227"/>
        <end position="348"/>
    </location>
</feature>
<evidence type="ECO:0000259" key="1">
    <source>
        <dbReference type="Pfam" id="PF05193"/>
    </source>
</evidence>
<accession>D4YVD2</accession>
<name>D4YVD2_9LACO</name>
<dbReference type="EC" id="3.4.24.-" evidence="2"/>
<dbReference type="Proteomes" id="UP000004069">
    <property type="component" value="Unassembled WGS sequence"/>
</dbReference>
<dbReference type="InterPro" id="IPR007863">
    <property type="entry name" value="Peptidase_M16_C"/>
</dbReference>
<dbReference type="Pfam" id="PF05193">
    <property type="entry name" value="Peptidase_M16_C"/>
    <property type="match status" value="1"/>
</dbReference>
<dbReference type="Gene3D" id="3.30.830.10">
    <property type="entry name" value="Metalloenzyme, LuxS/M16 peptidase-like"/>
    <property type="match status" value="2"/>
</dbReference>
<dbReference type="eggNOG" id="COG0612">
    <property type="taxonomic scope" value="Bacteria"/>
</dbReference>
<organism evidence="2 3">
    <name type="scientific">Lactobacillus amylolyticus DSM 11664</name>
    <dbReference type="NCBI Taxonomy" id="585524"/>
    <lineage>
        <taxon>Bacteria</taxon>
        <taxon>Bacillati</taxon>
        <taxon>Bacillota</taxon>
        <taxon>Bacilli</taxon>
        <taxon>Lactobacillales</taxon>
        <taxon>Lactobacillaceae</taxon>
        <taxon>Lactobacillus</taxon>
    </lineage>
</organism>
<evidence type="ECO:0000313" key="2">
    <source>
        <dbReference type="EMBL" id="EFG54728.1"/>
    </source>
</evidence>
<dbReference type="SUPFAM" id="SSF63411">
    <property type="entry name" value="LuxS/MPP-like metallohydrolase"/>
    <property type="match status" value="2"/>
</dbReference>
<dbReference type="InterPro" id="IPR011249">
    <property type="entry name" value="Metalloenz_LuxS/M16"/>
</dbReference>
<dbReference type="GO" id="GO:0046872">
    <property type="term" value="F:metal ion binding"/>
    <property type="evidence" value="ECO:0007669"/>
    <property type="project" value="InterPro"/>
</dbReference>
<sequence length="408" mass="46385">MIVKMLTVNTSIKSNEKFTTASLGCFLRLPLTKHNLAYASLLSRMQTNASLYFPSIRAQQEELSQLYDLQLEIMPQLFGKELLLSYVANFVEPLELLDPDYSYAKIVEDLALIVQHPSFDPALVSVSQKQLLADYKEIVAEPSNYALDRFFNIWYQDEPDYAENFMGPIEEITAATSGQIQRFSDSLRSVPTTIIGLARDPKSMNRLIREEFKQAGLLKKFMTEDATIITPKRLVNKTEEKGNLQAQLMLGYGYRQKIDYYEQVIGMVLAQYLAGDPSSKLFTGIREELGAAYDVEANNFANNSLFLINAGVAPDKSSQAEKIIRNEMAQIGEGKIDDDLLKKAKRALVTVQKIGQDQPNWQLAQMLRENLFPEYENFDRLAALKKVTAHQLQKFVQNLFLNESYILK</sequence>
<dbReference type="STRING" id="83683.B1745_04825"/>
<dbReference type="EMBL" id="ADNY01000066">
    <property type="protein sequence ID" value="EFG54728.1"/>
    <property type="molecule type" value="Genomic_DNA"/>
</dbReference>
<keyword evidence="3" id="KW-1185">Reference proteome</keyword>